<keyword evidence="4" id="KW-1185">Reference proteome</keyword>
<gene>
    <name evidence="3" type="ORF">B0I36DRAFT_357895</name>
</gene>
<evidence type="ECO:0008006" key="5">
    <source>
        <dbReference type="Google" id="ProtNLM"/>
    </source>
</evidence>
<dbReference type="Pfam" id="PF21666">
    <property type="entry name" value="DUF4246_N"/>
    <property type="match status" value="1"/>
</dbReference>
<dbReference type="InterPro" id="IPR049207">
    <property type="entry name" value="DUF4246_N"/>
</dbReference>
<sequence>MSTSSDATRLPGFGLPVDFRWLSEDGSRQYDHALDCCFLSGGVPVREQRMLEFMGQITDKVDWQRKVNDDDIVAKWKTEASREIDVNGTEDEYLSEEMFDYCMKELRDKAEYMEKTGIVTVLDSELYIAKSDTLVPAELLARLKEAVALLEDVPESKKDWHPGSDEKVLDLLHPSLFPLRYGLTRVLPSGKVPLDDCLTYIGKGEVTEPFDPSTVRSCYDLKHAFGKHQWLPSDLKWTPEGLEIASYVNNLHPRKHKDLYKILESFASLAVPLFEHVVLRSSYTRTEQDLAPRIEIEHTSHDDYYVPDDILFTGYEKPLEEYDEWELKRRQREDDYMDWKQTVWILSQPEPETYAPRNKKNLPDFRTLFPDGLQVIFKLANIHLSPDKPEYEGGTWHIEGALNERICATVLYYYDQDNITDSHLAFRHRLDEEHIIMQPAQDEYESIQQYLGIRNYGQAIQNLGKVLTREGRMLAFPNVLQHQVQPFSLVDKTKHGHRKILAMFLVDPHLRVLSTSVVPPQRRDWWAEEVRKVPRFGKLPQEIFEMNIEQVEDFPIKWEDALKYREDLMAERTAVSQAVDDMWNEMTFSFCEH</sequence>
<feature type="domain" description="DUF4246" evidence="2">
    <location>
        <begin position="10"/>
        <end position="79"/>
    </location>
</feature>
<evidence type="ECO:0000313" key="3">
    <source>
        <dbReference type="EMBL" id="KAH7040622.1"/>
    </source>
</evidence>
<dbReference type="InterPro" id="IPR025340">
    <property type="entry name" value="DUF4246"/>
</dbReference>
<dbReference type="OrthoDB" id="415532at2759"/>
<dbReference type="PANTHER" id="PTHR33119:SF1">
    <property type="entry name" value="FE2OG DIOXYGENASE DOMAIN-CONTAINING PROTEIN"/>
    <property type="match status" value="1"/>
</dbReference>
<evidence type="ECO:0000259" key="2">
    <source>
        <dbReference type="Pfam" id="PF21666"/>
    </source>
</evidence>
<protein>
    <recommendedName>
        <fullName evidence="5">Duf1665 domain containing protein</fullName>
    </recommendedName>
</protein>
<feature type="domain" description="DUF4246" evidence="1">
    <location>
        <begin position="96"/>
        <end position="529"/>
    </location>
</feature>
<proteinExistence type="predicted"/>
<accession>A0A9P8YF44</accession>
<dbReference type="InterPro" id="IPR049192">
    <property type="entry name" value="DUF4246_C"/>
</dbReference>
<evidence type="ECO:0000313" key="4">
    <source>
        <dbReference type="Proteomes" id="UP000756346"/>
    </source>
</evidence>
<dbReference type="EMBL" id="JAGTJQ010000001">
    <property type="protein sequence ID" value="KAH7040622.1"/>
    <property type="molecule type" value="Genomic_DNA"/>
</dbReference>
<name>A0A9P8YF44_9PEZI</name>
<dbReference type="Pfam" id="PF14033">
    <property type="entry name" value="DUF4246"/>
    <property type="match status" value="1"/>
</dbReference>
<dbReference type="RefSeq" id="XP_046018677.1">
    <property type="nucleotide sequence ID" value="XM_046157868.1"/>
</dbReference>
<dbReference type="AlphaFoldDB" id="A0A9P8YF44"/>
<organism evidence="3 4">
    <name type="scientific">Microdochium trichocladiopsis</name>
    <dbReference type="NCBI Taxonomy" id="1682393"/>
    <lineage>
        <taxon>Eukaryota</taxon>
        <taxon>Fungi</taxon>
        <taxon>Dikarya</taxon>
        <taxon>Ascomycota</taxon>
        <taxon>Pezizomycotina</taxon>
        <taxon>Sordariomycetes</taxon>
        <taxon>Xylariomycetidae</taxon>
        <taxon>Xylariales</taxon>
        <taxon>Microdochiaceae</taxon>
        <taxon>Microdochium</taxon>
    </lineage>
</organism>
<evidence type="ECO:0000259" key="1">
    <source>
        <dbReference type="Pfam" id="PF14033"/>
    </source>
</evidence>
<dbReference type="PANTHER" id="PTHR33119">
    <property type="entry name" value="IFI3P"/>
    <property type="match status" value="1"/>
</dbReference>
<reference evidence="3" key="1">
    <citation type="journal article" date="2021" name="Nat. Commun.">
        <title>Genetic determinants of endophytism in the Arabidopsis root mycobiome.</title>
        <authorList>
            <person name="Mesny F."/>
            <person name="Miyauchi S."/>
            <person name="Thiergart T."/>
            <person name="Pickel B."/>
            <person name="Atanasova L."/>
            <person name="Karlsson M."/>
            <person name="Huettel B."/>
            <person name="Barry K.W."/>
            <person name="Haridas S."/>
            <person name="Chen C."/>
            <person name="Bauer D."/>
            <person name="Andreopoulos W."/>
            <person name="Pangilinan J."/>
            <person name="LaButti K."/>
            <person name="Riley R."/>
            <person name="Lipzen A."/>
            <person name="Clum A."/>
            <person name="Drula E."/>
            <person name="Henrissat B."/>
            <person name="Kohler A."/>
            <person name="Grigoriev I.V."/>
            <person name="Martin F.M."/>
            <person name="Hacquard S."/>
        </authorList>
    </citation>
    <scope>NUCLEOTIDE SEQUENCE</scope>
    <source>
        <strain evidence="3">MPI-CAGE-CH-0230</strain>
    </source>
</reference>
<comment type="caution">
    <text evidence="3">The sequence shown here is derived from an EMBL/GenBank/DDBJ whole genome shotgun (WGS) entry which is preliminary data.</text>
</comment>
<dbReference type="Proteomes" id="UP000756346">
    <property type="component" value="Unassembled WGS sequence"/>
</dbReference>
<dbReference type="GeneID" id="70187414"/>